<dbReference type="PRINTS" id="PR00038">
    <property type="entry name" value="HTHLUXR"/>
</dbReference>
<feature type="modified residue" description="4-aspartylphosphate" evidence="3">
    <location>
        <position position="53"/>
    </location>
</feature>
<dbReference type="GO" id="GO:0006355">
    <property type="term" value="P:regulation of DNA-templated transcription"/>
    <property type="evidence" value="ECO:0007669"/>
    <property type="project" value="InterPro"/>
</dbReference>
<dbReference type="Gene3D" id="3.40.50.2300">
    <property type="match status" value="1"/>
</dbReference>
<reference evidence="7" key="1">
    <citation type="submission" date="2018-03" db="EMBL/GenBank/DDBJ databases">
        <authorList>
            <person name="Rodrigo-Torres L."/>
            <person name="Arahal R. D."/>
            <person name="Lucena T."/>
        </authorList>
    </citation>
    <scope>NUCLEOTIDE SEQUENCE [LARGE SCALE GENOMIC DNA]</scope>
    <source>
        <strain evidence="7">CECT 8871</strain>
    </source>
</reference>
<dbReference type="GO" id="GO:0000160">
    <property type="term" value="P:phosphorelay signal transduction system"/>
    <property type="evidence" value="ECO:0007669"/>
    <property type="project" value="InterPro"/>
</dbReference>
<dbReference type="Proteomes" id="UP000244904">
    <property type="component" value="Unassembled WGS sequence"/>
</dbReference>
<proteinExistence type="predicted"/>
<accession>A0A2R8AUH9</accession>
<dbReference type="InterPro" id="IPR058245">
    <property type="entry name" value="NreC/VraR/RcsB-like_REC"/>
</dbReference>
<dbReference type="InterPro" id="IPR011006">
    <property type="entry name" value="CheY-like_superfamily"/>
</dbReference>
<protein>
    <submittedName>
        <fullName evidence="6">Transcriptional regulatory protein DegU</fullName>
    </submittedName>
</protein>
<evidence type="ECO:0000256" key="3">
    <source>
        <dbReference type="PROSITE-ProRule" id="PRU00169"/>
    </source>
</evidence>
<dbReference type="GO" id="GO:0003677">
    <property type="term" value="F:DNA binding"/>
    <property type="evidence" value="ECO:0007669"/>
    <property type="project" value="UniProtKB-KW"/>
</dbReference>
<keyword evidence="7" id="KW-1185">Reference proteome</keyword>
<gene>
    <name evidence="6" type="primary">degU_1</name>
    <name evidence="6" type="ORF">PRI8871_01353</name>
</gene>
<evidence type="ECO:0000313" key="7">
    <source>
        <dbReference type="Proteomes" id="UP000244904"/>
    </source>
</evidence>
<dbReference type="SUPFAM" id="SSF52172">
    <property type="entry name" value="CheY-like"/>
    <property type="match status" value="1"/>
</dbReference>
<dbReference type="PANTHER" id="PTHR45566:SF2">
    <property type="entry name" value="NARL SUBFAMILY"/>
    <property type="match status" value="1"/>
</dbReference>
<dbReference type="AlphaFoldDB" id="A0A2R8AUH9"/>
<dbReference type="InterPro" id="IPR036388">
    <property type="entry name" value="WH-like_DNA-bd_sf"/>
</dbReference>
<dbReference type="CDD" id="cd17535">
    <property type="entry name" value="REC_NarL-like"/>
    <property type="match status" value="1"/>
</dbReference>
<evidence type="ECO:0000259" key="5">
    <source>
        <dbReference type="PROSITE" id="PS50110"/>
    </source>
</evidence>
<evidence type="ECO:0000256" key="1">
    <source>
        <dbReference type="ARBA" id="ARBA00022553"/>
    </source>
</evidence>
<dbReference type="SUPFAM" id="SSF46894">
    <property type="entry name" value="C-terminal effector domain of the bipartite response regulators"/>
    <property type="match status" value="1"/>
</dbReference>
<evidence type="ECO:0000313" key="6">
    <source>
        <dbReference type="EMBL" id="SPF79557.1"/>
    </source>
</evidence>
<name>A0A2R8AUH9_9RHOB</name>
<dbReference type="PROSITE" id="PS50110">
    <property type="entry name" value="RESPONSE_REGULATORY"/>
    <property type="match status" value="1"/>
</dbReference>
<dbReference type="Pfam" id="PF00196">
    <property type="entry name" value="GerE"/>
    <property type="match status" value="1"/>
</dbReference>
<dbReference type="EMBL" id="OMOJ01000002">
    <property type="protein sequence ID" value="SPF79557.1"/>
    <property type="molecule type" value="Genomic_DNA"/>
</dbReference>
<keyword evidence="1 3" id="KW-0597">Phosphoprotein</keyword>
<feature type="domain" description="HTH luxR-type" evidence="4">
    <location>
        <begin position="134"/>
        <end position="199"/>
    </location>
</feature>
<dbReference type="InterPro" id="IPR051015">
    <property type="entry name" value="EvgA-like"/>
</dbReference>
<dbReference type="InterPro" id="IPR000792">
    <property type="entry name" value="Tscrpt_reg_LuxR_C"/>
</dbReference>
<keyword evidence="2" id="KW-0238">DNA-binding</keyword>
<dbReference type="SMART" id="SM00448">
    <property type="entry name" value="REC"/>
    <property type="match status" value="1"/>
</dbReference>
<sequence length="201" mass="21567">MRLLIADDHDLVRDTVAAYLSSGGFESVSTVPNLDEAIARTVSEGAFDLVFLDYNMPGMNGLSGLDRMIKANQGKPVAILSGSASRDVAQAALAAGASGFIPKTLSAKALISAARFMLSGEVYAPFEFMRGTDQNGDHPQLTRRELDVLRGICAGKSNKEIAQDYGLQEVTVKLHAKTLSRKLGARNRTHAAMIARDRCLV</sequence>
<dbReference type="OrthoDB" id="3679796at2"/>
<feature type="domain" description="Response regulatory" evidence="5">
    <location>
        <begin position="2"/>
        <end position="118"/>
    </location>
</feature>
<dbReference type="PANTHER" id="PTHR45566">
    <property type="entry name" value="HTH-TYPE TRANSCRIPTIONAL REGULATOR YHJB-RELATED"/>
    <property type="match status" value="1"/>
</dbReference>
<dbReference type="RefSeq" id="WP_108885421.1">
    <property type="nucleotide sequence ID" value="NZ_OMOJ01000002.1"/>
</dbReference>
<dbReference type="SMART" id="SM00421">
    <property type="entry name" value="HTH_LUXR"/>
    <property type="match status" value="1"/>
</dbReference>
<dbReference type="InterPro" id="IPR001789">
    <property type="entry name" value="Sig_transdc_resp-reg_receiver"/>
</dbReference>
<dbReference type="Gene3D" id="1.10.10.10">
    <property type="entry name" value="Winged helix-like DNA-binding domain superfamily/Winged helix DNA-binding domain"/>
    <property type="match status" value="1"/>
</dbReference>
<dbReference type="InterPro" id="IPR016032">
    <property type="entry name" value="Sig_transdc_resp-reg_C-effctor"/>
</dbReference>
<dbReference type="Pfam" id="PF00072">
    <property type="entry name" value="Response_reg"/>
    <property type="match status" value="1"/>
</dbReference>
<dbReference type="CDD" id="cd06170">
    <property type="entry name" value="LuxR_C_like"/>
    <property type="match status" value="1"/>
</dbReference>
<evidence type="ECO:0000256" key="2">
    <source>
        <dbReference type="ARBA" id="ARBA00023125"/>
    </source>
</evidence>
<organism evidence="6 7">
    <name type="scientific">Pseudoprimorskyibacter insulae</name>
    <dbReference type="NCBI Taxonomy" id="1695997"/>
    <lineage>
        <taxon>Bacteria</taxon>
        <taxon>Pseudomonadati</taxon>
        <taxon>Pseudomonadota</taxon>
        <taxon>Alphaproteobacteria</taxon>
        <taxon>Rhodobacterales</taxon>
        <taxon>Paracoccaceae</taxon>
        <taxon>Pseudoprimorskyibacter</taxon>
    </lineage>
</organism>
<evidence type="ECO:0000259" key="4">
    <source>
        <dbReference type="PROSITE" id="PS50043"/>
    </source>
</evidence>
<dbReference type="PROSITE" id="PS50043">
    <property type="entry name" value="HTH_LUXR_2"/>
    <property type="match status" value="1"/>
</dbReference>